<evidence type="ECO:0000259" key="2">
    <source>
        <dbReference type="Pfam" id="PF10633"/>
    </source>
</evidence>
<dbReference type="EMBL" id="QMQA01000116">
    <property type="protein sequence ID" value="RLE13113.1"/>
    <property type="molecule type" value="Genomic_DNA"/>
</dbReference>
<dbReference type="PANTHER" id="PTHR39198:SF1">
    <property type="entry name" value="ALPHA-GALACTOSIDASE NEW3 DOMAIN-CONTAINING PROTEIN"/>
    <property type="match status" value="1"/>
</dbReference>
<feature type="domain" description="Alpha-galactosidase NEW3" evidence="2">
    <location>
        <begin position="639"/>
        <end position="707"/>
    </location>
</feature>
<evidence type="ECO:0000313" key="4">
    <source>
        <dbReference type="Proteomes" id="UP000280417"/>
    </source>
</evidence>
<sequence length="1735" mass="193094">MLILLFLIFFSNPPAISENYNDEWWNASWHYRIRLDISSNGVSRENWPVEYEINFTSILEDLNVSGTFDNNSIHLFEYDSSGNLLWEVPFQFDKAENYNASSNAVGELVFIMNGTTASTQTRYYYIYFDIQENGNKSPVVFNTGLEYYWDGEEILVNNTLYKFYIDTLRGENTSGLYRVYKILREEEGFAYSGAAERTREYTILTEGNDSFGFDLRNNATFELGPIKLVVRQEGDEIYWNDPENKTNQTHIVKEYVFYWNTTWFFLIQNIINTGNSTINRSSIVGVLGFDVELAYGAGYKLLINTTEPGSWVRGTYSTGGAMTGIINVNESGTGNFRIDNSTSLGRIGITLDQTEILPNSSIVITSAMVFGDTVDTPSLVQDVSHGLVNQVIITQQEAEKWIAIIDAKTEHTIYNRNESILIFGNSTFDPWEIISSMNATLDMGTPNPADDQVVILYDDGTHGDQIAGDGIFSGYFNLTNTSSIGYWNVTVRAYDSNGLFLNESYYIFNITDQYYVNVSFDENNKIGLPRIANATVEVKNYRQDIWIPGATLNCTFDSTEVPQSNITDYGNGTYLVTFQTPSDYGIYTLNCTAEKDGNSGYGEDTFTVESPTTNVSITNKPQLYHAYNITLYNNESYVLTITLQNTGDSSAYDTNITLTLPQNWTSNSTFEHCGDILISAQCTKSFMITIPENETPGDHAVSILVNWTNFDSSPGYNISYANVTVHSNPVLVVEEEELQAILAPGNETVAGNFTVNSTGNDILTSITFSVYGLGNNFTVEFTPSTISSLPQGFTQSVQVNVTVNSDQLPGIYTGVINVTSSEGSYDLINLTVIVTGTNMSIQKEPQNFTANVTYYQSDSFEVHVVVNNTGNVTAFYTRINLSLPLNWQANQSLYICGNLSRGENCSADFFITVSSGTPSGNYTVNISVIWEDIGIGTKTNTTSVSIIVLSNTIMEIPEDHISNTINHGSWKILGTFTVNSTGNDPVTNITFNLSGLHDFTVTFVPESIPCIEGGEVEIVFINITVPLGYPPGMYNGTVNITSDNDGYKAINLSVIVPANGSWYITPDYCEKAESPEEGKVCDVILKNTGNIPLLFNISPSSSNFTYVNETNFTVNKQQSHIFSVLYNVSGQPKAYYNSTYTITANDTNAYPLNTTLTVVLTPYVKPLVTVGTEPEKIQQSGTLIIRANVTSLSGSEILYATATVTRPDGTSTEKNMTKDYEFEGETRWSVAYPDSWGSTLQRGTYNVTVFVVDSIGENSTNFTTFQVYTEMRVVAKTYLPIYMQGDTFSVYYNATDLLGEGLPYVNTTLTVLDPNSHTYIPNQSYTTDYQGLVLPPPIFELPSDAPVGTYTLLSYSYFYDENASEWVNVTNQSQFEVAEKQVSGGLYAGIETTVVWYPESTMTFAITIKDITGNTIDPDSMNITVYVGSPLLNNIYFTADLNDSIVQRIEKGFYVISYVMPSNTSSGDYWAVLKASKEDLYTITNHPFRVATGGPYDVRINLLETETYPGDFLDFEIIIENMGEYGQDVDVEYWVSSDNQTYYYTSEAVYTPSNQNVTLQRSVYIFTNQPLGVYTLNVRVTYSTIQPAITKNVTFLVTEAPTPPPEEEMPSAPTRAPEAAPPTPAPPAKAELKVFMPMEFGVERGVPRHINIRIKNTGDLDIHDVMFKVSKADEAWFTFDPESIDVIKPDEEKLVSMKVHVPSELSPGEYPVTLSIHSNETSVEKNFTLFVFTSK</sequence>
<dbReference type="InterPro" id="IPR013783">
    <property type="entry name" value="Ig-like_fold"/>
</dbReference>
<feature type="region of interest" description="Disordered" evidence="1">
    <location>
        <begin position="1600"/>
        <end position="1626"/>
    </location>
</feature>
<comment type="caution">
    <text evidence="3">The sequence shown here is derived from an EMBL/GenBank/DDBJ whole genome shotgun (WGS) entry which is preliminary data.</text>
</comment>
<dbReference type="InterPro" id="IPR018905">
    <property type="entry name" value="A-galactase_NEW3"/>
</dbReference>
<evidence type="ECO:0000256" key="1">
    <source>
        <dbReference type="SAM" id="MobiDB-lite"/>
    </source>
</evidence>
<organism evidence="3 4">
    <name type="scientific">Aerophobetes bacterium</name>
    <dbReference type="NCBI Taxonomy" id="2030807"/>
    <lineage>
        <taxon>Bacteria</taxon>
        <taxon>Candidatus Aerophobota</taxon>
    </lineage>
</organism>
<name>A0A662DFL9_UNCAE</name>
<proteinExistence type="predicted"/>
<feature type="domain" description="Alpha-galactosidase NEW3" evidence="2">
    <location>
        <begin position="860"/>
        <end position="928"/>
    </location>
</feature>
<feature type="domain" description="Alpha-galactosidase NEW3" evidence="2">
    <location>
        <begin position="1643"/>
        <end position="1716"/>
    </location>
</feature>
<dbReference type="Gene3D" id="2.60.40.10">
    <property type="entry name" value="Immunoglobulins"/>
    <property type="match status" value="1"/>
</dbReference>
<feature type="non-terminal residue" evidence="3">
    <location>
        <position position="1735"/>
    </location>
</feature>
<dbReference type="Pfam" id="PF10633">
    <property type="entry name" value="NPCBM_assoc"/>
    <property type="match status" value="3"/>
</dbReference>
<dbReference type="NCBIfam" id="NF041940">
    <property type="entry name" value="choice_anch_X"/>
    <property type="match status" value="1"/>
</dbReference>
<dbReference type="PANTHER" id="PTHR39198">
    <property type="entry name" value="HYPOTHETICAL MEMBRANE PROTEIN, CONSERVED"/>
    <property type="match status" value="1"/>
</dbReference>
<evidence type="ECO:0000313" key="3">
    <source>
        <dbReference type="EMBL" id="RLE13113.1"/>
    </source>
</evidence>
<reference evidence="3 4" key="1">
    <citation type="submission" date="2018-06" db="EMBL/GenBank/DDBJ databases">
        <title>Extensive metabolic versatility and redundancy in microbially diverse, dynamic hydrothermal sediments.</title>
        <authorList>
            <person name="Dombrowski N."/>
            <person name="Teske A."/>
            <person name="Baker B.J."/>
        </authorList>
    </citation>
    <scope>NUCLEOTIDE SEQUENCE [LARGE SCALE GENOMIC DNA]</scope>
    <source>
        <strain evidence="3">B3_G15</strain>
    </source>
</reference>
<protein>
    <recommendedName>
        <fullName evidence="2">Alpha-galactosidase NEW3 domain-containing protein</fullName>
    </recommendedName>
</protein>
<accession>A0A662DFL9</accession>
<dbReference type="Proteomes" id="UP000280417">
    <property type="component" value="Unassembled WGS sequence"/>
</dbReference>
<gene>
    <name evidence="3" type="ORF">DRJ04_04935</name>
</gene>